<comment type="caution">
    <text evidence="11">The sequence shown here is derived from an EMBL/GenBank/DDBJ whole genome shotgun (WGS) entry which is preliminary data.</text>
</comment>
<evidence type="ECO:0000256" key="5">
    <source>
        <dbReference type="ARBA" id="ARBA00022806"/>
    </source>
</evidence>
<dbReference type="Pfam" id="PF12705">
    <property type="entry name" value="PDDEXK_1"/>
    <property type="match status" value="1"/>
</dbReference>
<keyword evidence="8" id="KW-0238">DNA-binding</keyword>
<dbReference type="GO" id="GO:0003677">
    <property type="term" value="F:DNA binding"/>
    <property type="evidence" value="ECO:0007669"/>
    <property type="project" value="UniProtKB-KW"/>
</dbReference>
<proteinExistence type="predicted"/>
<evidence type="ECO:0000256" key="6">
    <source>
        <dbReference type="ARBA" id="ARBA00022839"/>
    </source>
</evidence>
<dbReference type="InterPro" id="IPR027417">
    <property type="entry name" value="P-loop_NTPase"/>
</dbReference>
<evidence type="ECO:0000256" key="1">
    <source>
        <dbReference type="ARBA" id="ARBA00022722"/>
    </source>
</evidence>
<evidence type="ECO:0000259" key="10">
    <source>
        <dbReference type="Pfam" id="PF12705"/>
    </source>
</evidence>
<evidence type="ECO:0000256" key="2">
    <source>
        <dbReference type="ARBA" id="ARBA00022741"/>
    </source>
</evidence>
<dbReference type="GO" id="GO:0004386">
    <property type="term" value="F:helicase activity"/>
    <property type="evidence" value="ECO:0007669"/>
    <property type="project" value="UniProtKB-KW"/>
</dbReference>
<keyword evidence="6" id="KW-0269">Exonuclease</keyword>
<protein>
    <submittedName>
        <fullName evidence="11">PD-(D/E)XK nuclease family protein</fullName>
    </submittedName>
</protein>
<dbReference type="Proteomes" id="UP000278746">
    <property type="component" value="Unassembled WGS sequence"/>
</dbReference>
<evidence type="ECO:0000313" key="12">
    <source>
        <dbReference type="Proteomes" id="UP000278746"/>
    </source>
</evidence>
<dbReference type="GO" id="GO:0004527">
    <property type="term" value="F:exonuclease activity"/>
    <property type="evidence" value="ECO:0007669"/>
    <property type="project" value="UniProtKB-KW"/>
</dbReference>
<keyword evidence="7" id="KW-0067">ATP-binding</keyword>
<keyword evidence="4" id="KW-0378">Hydrolase</keyword>
<keyword evidence="5" id="KW-0347">Helicase</keyword>
<organism evidence="11 12">
    <name type="scientific">Alteribacter keqinensis</name>
    <dbReference type="NCBI Taxonomy" id="2483800"/>
    <lineage>
        <taxon>Bacteria</taxon>
        <taxon>Bacillati</taxon>
        <taxon>Bacillota</taxon>
        <taxon>Bacilli</taxon>
        <taxon>Bacillales</taxon>
        <taxon>Bacillaceae</taxon>
        <taxon>Alteribacter</taxon>
    </lineage>
</organism>
<evidence type="ECO:0000256" key="4">
    <source>
        <dbReference type="ARBA" id="ARBA00022801"/>
    </source>
</evidence>
<dbReference type="SUPFAM" id="SSF52540">
    <property type="entry name" value="P-loop containing nucleoside triphosphate hydrolases"/>
    <property type="match status" value="1"/>
</dbReference>
<keyword evidence="9" id="KW-0234">DNA repair</keyword>
<gene>
    <name evidence="11" type="ORF">EBO34_04735</name>
</gene>
<evidence type="ECO:0000256" key="8">
    <source>
        <dbReference type="ARBA" id="ARBA00023125"/>
    </source>
</evidence>
<dbReference type="PANTHER" id="PTHR30591:SF1">
    <property type="entry name" value="RECBCD ENZYME SUBUNIT RECC"/>
    <property type="match status" value="1"/>
</dbReference>
<dbReference type="InterPro" id="IPR038726">
    <property type="entry name" value="PDDEXK_AddAB-type"/>
</dbReference>
<dbReference type="PANTHER" id="PTHR30591">
    <property type="entry name" value="RECBCD ENZYME SUBUNIT RECC"/>
    <property type="match status" value="1"/>
</dbReference>
<feature type="domain" description="PD-(D/E)XK endonuclease-like" evidence="10">
    <location>
        <begin position="677"/>
        <end position="950"/>
    </location>
</feature>
<evidence type="ECO:0000313" key="11">
    <source>
        <dbReference type="EMBL" id="RNA69256.1"/>
    </source>
</evidence>
<dbReference type="AlphaFoldDB" id="A0A3M7TUC9"/>
<dbReference type="Gene3D" id="3.90.320.10">
    <property type="match status" value="1"/>
</dbReference>
<dbReference type="GO" id="GO:0006310">
    <property type="term" value="P:DNA recombination"/>
    <property type="evidence" value="ECO:0007669"/>
    <property type="project" value="TreeGrafter"/>
</dbReference>
<sequence>MSPDFLNSLTEIVKKHPLEEKIFIVPSKRDGRLAVEALAKENTPVVNVHSKTIEELVKETVYWKLLRDGKKELPQEAGRQLVYKIMKELQAANEFEYFSSIKLTPSLSESVYRAILDIKRSLGDVTSLNTSSFQKVEKGEDILKIIERYEQSRIKEGYVDRADFIKEALSDSKTALEKQVFVFFPHDAYHPAAASFINRYTDKASVYAPGYSNLKNTEQNRQMISRDSVPAEVTVEEKMVQHKGDYSLKVAFSAEDEVNQILSHLKNENIPFDQAVIYYPNANTYHSLLYHLKEKNGLQVTFSEGVPVSYYPSGKMLFAFLDWMKSGFTFKNLERMLQERSLFEPEGVSVKKMLRILKNHGVKKGSSSYRRVIERLEETGEYPELKSWLASLFKLVPVNSRYDTVTSAQFLESMITYLKNWVRPSGQDDASCRSHIILMIEQVIPHLTYKGKAGEVIAQSEFWFSQMSATASMPKPGHLHVTPVRTSLYYHFKHVFIPGMTNKNIPGSQKEDPILLDQERTAIHHFMMTSAEHIKREAWKTASIVTCLKGKTHFSYPLMDLANNKKATPAYAFIQLYRVQSGNYEATGEDVEKALTNASSFVNEETSKVSESSWWTNVLFKNGRLEKTFYNNELFAHLLQGNRAESLRQKGELTPYDGHLNKQTALLNPLVNDQVVMSASKLENLAVCPYRYFLKDILGIEAEEDEEEDRYAWLDPAAKGTLLHAIFERFYQYLYDEGKTFQADGTMEWIEPIAKTAIEETRTILPPPNEVIYELESQEILDACYIFLKLEETFSANRKPVHFEYDFGFKERDSVSIPVGEKGTLKLRGKIDRVDKLPDGSFGTVDYKTGGTFGFDEEGFFNGGRKLQHSLYALAFELLNEADRPVVSAAHYLFPTRKGKGEQVMRKFDDQKKAELLQIVDHLTAFIQEGQFPFTEDPNDCKFCDYKPVCMRHRYDEDLVQEKLAHPDTEGAKRLREVRKYD</sequence>
<evidence type="ECO:0000256" key="3">
    <source>
        <dbReference type="ARBA" id="ARBA00022763"/>
    </source>
</evidence>
<dbReference type="Gene3D" id="3.40.50.300">
    <property type="entry name" value="P-loop containing nucleotide triphosphate hydrolases"/>
    <property type="match status" value="1"/>
</dbReference>
<dbReference type="RefSeq" id="WP_122896777.1">
    <property type="nucleotide sequence ID" value="NZ_RHIB01000001.1"/>
</dbReference>
<evidence type="ECO:0000256" key="9">
    <source>
        <dbReference type="ARBA" id="ARBA00023204"/>
    </source>
</evidence>
<dbReference type="EMBL" id="RHIB01000001">
    <property type="protein sequence ID" value="RNA69256.1"/>
    <property type="molecule type" value="Genomic_DNA"/>
</dbReference>
<reference evidence="11 12" key="1">
    <citation type="submission" date="2018-10" db="EMBL/GenBank/DDBJ databases">
        <title>Bacillus Keqinensis sp. nov., a moderately halophilic bacterium isolated from a saline-alkaline lake.</title>
        <authorList>
            <person name="Wang H."/>
        </authorList>
    </citation>
    <scope>NUCLEOTIDE SEQUENCE [LARGE SCALE GENOMIC DNA]</scope>
    <source>
        <strain evidence="11 12">KQ-3</strain>
    </source>
</reference>
<keyword evidence="3" id="KW-0227">DNA damage</keyword>
<dbReference type="InterPro" id="IPR011604">
    <property type="entry name" value="PDDEXK-like_dom_sf"/>
</dbReference>
<keyword evidence="1" id="KW-0540">Nuclease</keyword>
<dbReference type="InterPro" id="IPR011335">
    <property type="entry name" value="Restrct_endonuc-II-like"/>
</dbReference>
<dbReference type="GO" id="GO:0006281">
    <property type="term" value="P:DNA repair"/>
    <property type="evidence" value="ECO:0007669"/>
    <property type="project" value="UniProtKB-KW"/>
</dbReference>
<dbReference type="GO" id="GO:0005524">
    <property type="term" value="F:ATP binding"/>
    <property type="evidence" value="ECO:0007669"/>
    <property type="project" value="UniProtKB-KW"/>
</dbReference>
<dbReference type="SUPFAM" id="SSF52980">
    <property type="entry name" value="Restriction endonuclease-like"/>
    <property type="match status" value="1"/>
</dbReference>
<name>A0A3M7TUC9_9BACI</name>
<keyword evidence="12" id="KW-1185">Reference proteome</keyword>
<evidence type="ECO:0000256" key="7">
    <source>
        <dbReference type="ARBA" id="ARBA00022840"/>
    </source>
</evidence>
<keyword evidence="2" id="KW-0547">Nucleotide-binding</keyword>
<accession>A0A3M7TUC9</accession>
<dbReference type="OrthoDB" id="9758506at2"/>